<accession>A0A2G8SUR5</accession>
<dbReference type="AlphaFoldDB" id="A0A2G8SUR5"/>
<dbReference type="STRING" id="1077348.A0A2G8SUR5"/>
<keyword evidence="2" id="KW-1185">Reference proteome</keyword>
<sequence length="498" mass="57003">MKFVGLLESPSHFALDNHDMSCEGPDVYISDREYQLHGWPLILFLGGLLICSLLLLETGSRGFKRVRGSFRHECQKATVQLLRAVRRRSSSTPTTSLDQLPAELLHEIFLDACTDGGSTGCSLALVSRSVRVHSRAARFHSVTLASGSNRKVRCFLRELDKATSVAAAEGSATPKVRHLCLLATARYQARTRYKRSAEDGEWRIHTQYLSEEARTRVEESLRVKHHAAVEALLQTVAGDLETLCLIVQYQYKHEPLRIRVGHGCFPKLRELWLSGGDGATLVFRDPAEEAGSEPYMRPKRTLRFPVLSRLHISVVGLDFHRWSMDAPALESLRVTLSVHGLRDTERESLEMATVNAAWPRTPVLLMGDSRSVFVLSQLSQDYYTDALYVRERLQETAAHVVFVPYYMQQDVEENDQDVGLRRALKRGVRRLDGRDEGKFWRDWLARIKPIHSKWQDGRFVRDFWARFSGDKELDRIRITEKSSQSYYIEPLIHWNRTV</sequence>
<proteinExistence type="predicted"/>
<protein>
    <submittedName>
        <fullName evidence="1">Uncharacterized protein</fullName>
    </submittedName>
</protein>
<organism evidence="1 2">
    <name type="scientific">Ganoderma sinense ZZ0214-1</name>
    <dbReference type="NCBI Taxonomy" id="1077348"/>
    <lineage>
        <taxon>Eukaryota</taxon>
        <taxon>Fungi</taxon>
        <taxon>Dikarya</taxon>
        <taxon>Basidiomycota</taxon>
        <taxon>Agaricomycotina</taxon>
        <taxon>Agaricomycetes</taxon>
        <taxon>Polyporales</taxon>
        <taxon>Polyporaceae</taxon>
        <taxon>Ganoderma</taxon>
    </lineage>
</organism>
<evidence type="ECO:0000313" key="2">
    <source>
        <dbReference type="Proteomes" id="UP000230002"/>
    </source>
</evidence>
<comment type="caution">
    <text evidence="1">The sequence shown here is derived from an EMBL/GenBank/DDBJ whole genome shotgun (WGS) entry which is preliminary data.</text>
</comment>
<reference evidence="1 2" key="1">
    <citation type="journal article" date="2015" name="Sci. Rep.">
        <title>Chromosome-level genome map provides insights into diverse defense mechanisms in the medicinal fungus Ganoderma sinense.</title>
        <authorList>
            <person name="Zhu Y."/>
            <person name="Xu J."/>
            <person name="Sun C."/>
            <person name="Zhou S."/>
            <person name="Xu H."/>
            <person name="Nelson D.R."/>
            <person name="Qian J."/>
            <person name="Song J."/>
            <person name="Luo H."/>
            <person name="Xiang L."/>
            <person name="Li Y."/>
            <person name="Xu Z."/>
            <person name="Ji A."/>
            <person name="Wang L."/>
            <person name="Lu S."/>
            <person name="Hayward A."/>
            <person name="Sun W."/>
            <person name="Li X."/>
            <person name="Schwartz D.C."/>
            <person name="Wang Y."/>
            <person name="Chen S."/>
        </authorList>
    </citation>
    <scope>NUCLEOTIDE SEQUENCE [LARGE SCALE GENOMIC DNA]</scope>
    <source>
        <strain evidence="1 2">ZZ0214-1</strain>
    </source>
</reference>
<gene>
    <name evidence="1" type="ORF">GSI_01213</name>
</gene>
<dbReference type="Proteomes" id="UP000230002">
    <property type="component" value="Unassembled WGS sequence"/>
</dbReference>
<evidence type="ECO:0000313" key="1">
    <source>
        <dbReference type="EMBL" id="PIL37519.1"/>
    </source>
</evidence>
<name>A0A2G8SUR5_9APHY</name>
<dbReference type="EMBL" id="AYKW01000001">
    <property type="protein sequence ID" value="PIL37519.1"/>
    <property type="molecule type" value="Genomic_DNA"/>
</dbReference>
<dbReference type="OrthoDB" id="2758338at2759"/>